<proteinExistence type="predicted"/>
<name>A0ABT0P3F3_9ACTN</name>
<reference evidence="1 2" key="1">
    <citation type="submission" date="2022-05" db="EMBL/GenBank/DDBJ databases">
        <title>Genome Resource of Streptomyces lavenduligriseus GA1-1, a Strain with Broad-Spectrum Antifungal Activity against Phytopathogenic Fungi.</title>
        <authorList>
            <person name="Qi D."/>
        </authorList>
    </citation>
    <scope>NUCLEOTIDE SEQUENCE [LARGE SCALE GENOMIC DNA]</scope>
    <source>
        <strain evidence="1 2">GA1-1</strain>
    </source>
</reference>
<evidence type="ECO:0008006" key="3">
    <source>
        <dbReference type="Google" id="ProtNLM"/>
    </source>
</evidence>
<accession>A0ABT0P3F3</accession>
<protein>
    <recommendedName>
        <fullName evidence="3">Thioesterase domain-containing protein</fullName>
    </recommendedName>
</protein>
<dbReference type="Proteomes" id="UP001202052">
    <property type="component" value="Unassembled WGS sequence"/>
</dbReference>
<dbReference type="SUPFAM" id="SSF53474">
    <property type="entry name" value="alpha/beta-Hydrolases"/>
    <property type="match status" value="1"/>
</dbReference>
<dbReference type="InterPro" id="IPR029058">
    <property type="entry name" value="AB_hydrolase_fold"/>
</dbReference>
<sequence>MLDPLLATEHIAFFGQSMGAIIVFETARRLESSGRPGPVETVHFHLSGIAHHALRTASWR</sequence>
<keyword evidence="2" id="KW-1185">Reference proteome</keyword>
<dbReference type="EMBL" id="JAMCCK010000060">
    <property type="protein sequence ID" value="MCL3998280.1"/>
    <property type="molecule type" value="Genomic_DNA"/>
</dbReference>
<dbReference type="Gene3D" id="3.40.50.1820">
    <property type="entry name" value="alpha/beta hydrolase"/>
    <property type="match status" value="1"/>
</dbReference>
<comment type="caution">
    <text evidence="1">The sequence shown here is derived from an EMBL/GenBank/DDBJ whole genome shotgun (WGS) entry which is preliminary data.</text>
</comment>
<gene>
    <name evidence="1" type="ORF">M4438_33060</name>
</gene>
<organism evidence="1 2">
    <name type="scientific">Streptomyces lavenduligriseus</name>
    <dbReference type="NCBI Taxonomy" id="67315"/>
    <lineage>
        <taxon>Bacteria</taxon>
        <taxon>Bacillati</taxon>
        <taxon>Actinomycetota</taxon>
        <taxon>Actinomycetes</taxon>
        <taxon>Kitasatosporales</taxon>
        <taxon>Streptomycetaceae</taxon>
        <taxon>Streptomyces</taxon>
    </lineage>
</organism>
<evidence type="ECO:0000313" key="2">
    <source>
        <dbReference type="Proteomes" id="UP001202052"/>
    </source>
</evidence>
<evidence type="ECO:0000313" key="1">
    <source>
        <dbReference type="EMBL" id="MCL3998280.1"/>
    </source>
</evidence>